<dbReference type="EMBL" id="AQHR01000079">
    <property type="protein sequence ID" value="EON76754.1"/>
    <property type="molecule type" value="Genomic_DNA"/>
</dbReference>
<dbReference type="RefSeq" id="WP_010854899.1">
    <property type="nucleotide sequence ID" value="NZ_AQHR01000079.1"/>
</dbReference>
<reference evidence="1 2" key="1">
    <citation type="submission" date="2013-02" db="EMBL/GenBank/DDBJ databases">
        <title>A novel strain isolated from Lonar lake, Maharashtra, India.</title>
        <authorList>
            <person name="Singh A."/>
        </authorList>
    </citation>
    <scope>NUCLEOTIDE SEQUENCE [LARGE SCALE GENOMIC DNA]</scope>
    <source>
        <strain evidence="1 2">AK24</strain>
    </source>
</reference>
<dbReference type="Proteomes" id="UP000013909">
    <property type="component" value="Unassembled WGS sequence"/>
</dbReference>
<sequence>MFDSQDYPHPLNESLFAKWLEQGRSSPIPYTYLLVIWDELDRRYLPIYTQSRSEMTKFPRFGVAMDQRSMVAAYDLYSESRIM</sequence>
<dbReference type="AlphaFoldDB" id="R7ZRY3"/>
<protein>
    <submittedName>
        <fullName evidence="1">Uncharacterized protein</fullName>
    </submittedName>
</protein>
<evidence type="ECO:0000313" key="1">
    <source>
        <dbReference type="EMBL" id="EON76754.1"/>
    </source>
</evidence>
<organism evidence="1 2">
    <name type="scientific">Lunatimonas lonarensis</name>
    <dbReference type="NCBI Taxonomy" id="1232681"/>
    <lineage>
        <taxon>Bacteria</taxon>
        <taxon>Pseudomonadati</taxon>
        <taxon>Bacteroidota</taxon>
        <taxon>Cytophagia</taxon>
        <taxon>Cytophagales</taxon>
        <taxon>Cyclobacteriaceae</taxon>
    </lineage>
</organism>
<comment type="caution">
    <text evidence="1">The sequence shown here is derived from an EMBL/GenBank/DDBJ whole genome shotgun (WGS) entry which is preliminary data.</text>
</comment>
<dbReference type="OrthoDB" id="826073at2"/>
<proteinExistence type="predicted"/>
<dbReference type="STRING" id="1232681.ADIS_2765"/>
<accession>R7ZRY3</accession>
<evidence type="ECO:0000313" key="2">
    <source>
        <dbReference type="Proteomes" id="UP000013909"/>
    </source>
</evidence>
<gene>
    <name evidence="1" type="ORF">ADIS_2765</name>
</gene>
<name>R7ZRY3_9BACT</name>
<dbReference type="PATRIC" id="fig|1288963.3.peg.2754"/>
<keyword evidence="2" id="KW-1185">Reference proteome</keyword>